<keyword evidence="4" id="KW-1185">Reference proteome</keyword>
<dbReference type="OrthoDB" id="163546at2"/>
<dbReference type="InterPro" id="IPR050856">
    <property type="entry name" value="Biotin_carboxylase_complex"/>
</dbReference>
<dbReference type="Pfam" id="PF00364">
    <property type="entry name" value="Biotin_lipoyl"/>
    <property type="match status" value="1"/>
</dbReference>
<feature type="domain" description="Lipoyl-binding" evidence="2">
    <location>
        <begin position="1"/>
        <end position="70"/>
    </location>
</feature>
<protein>
    <submittedName>
        <fullName evidence="3">Acetyl-CoA carboxylase biotin carboxyl carrier protein subunit</fullName>
    </submittedName>
</protein>
<evidence type="ECO:0000313" key="4">
    <source>
        <dbReference type="Proteomes" id="UP000282028"/>
    </source>
</evidence>
<dbReference type="Gene3D" id="2.40.50.100">
    <property type="match status" value="1"/>
</dbReference>
<evidence type="ECO:0000313" key="3">
    <source>
        <dbReference type="EMBL" id="RNB76066.1"/>
    </source>
</evidence>
<evidence type="ECO:0000256" key="1">
    <source>
        <dbReference type="ARBA" id="ARBA00023267"/>
    </source>
</evidence>
<dbReference type="Proteomes" id="UP000282028">
    <property type="component" value="Unassembled WGS sequence"/>
</dbReference>
<keyword evidence="1" id="KW-0092">Biotin</keyword>
<dbReference type="SUPFAM" id="SSF51230">
    <property type="entry name" value="Single hybrid motif"/>
    <property type="match status" value="1"/>
</dbReference>
<dbReference type="PANTHER" id="PTHR18866">
    <property type="entry name" value="CARBOXYLASE:PYRUVATE/ACETYL-COA/PROPIONYL-COA CARBOXYLASE"/>
    <property type="match status" value="1"/>
</dbReference>
<organism evidence="3 4">
    <name type="scientific">Brevibacillus invocatus</name>
    <dbReference type="NCBI Taxonomy" id="173959"/>
    <lineage>
        <taxon>Bacteria</taxon>
        <taxon>Bacillati</taxon>
        <taxon>Bacillota</taxon>
        <taxon>Bacilli</taxon>
        <taxon>Bacillales</taxon>
        <taxon>Paenibacillaceae</taxon>
        <taxon>Brevibacillus</taxon>
    </lineage>
</organism>
<reference evidence="3 4" key="1">
    <citation type="submission" date="2018-10" db="EMBL/GenBank/DDBJ databases">
        <title>Phylogenomics of Brevibacillus.</title>
        <authorList>
            <person name="Dunlap C."/>
        </authorList>
    </citation>
    <scope>NUCLEOTIDE SEQUENCE [LARGE SCALE GENOMIC DNA]</scope>
    <source>
        <strain evidence="3 4">JCM 12215</strain>
    </source>
</reference>
<sequence>MTQVAANMAGTVFKVLVQPGDSIAAGQDLIVLESMKMEVPIAAESAGKVVEVKVNVGDFVNDGDIVVVLDN</sequence>
<dbReference type="FunFam" id="2.40.50.100:FF:000003">
    <property type="entry name" value="Acetyl-CoA carboxylase biotin carboxyl carrier protein"/>
    <property type="match status" value="1"/>
</dbReference>
<dbReference type="InterPro" id="IPR000089">
    <property type="entry name" value="Biotin_lipoyl"/>
</dbReference>
<dbReference type="RefSeq" id="WP_122907692.1">
    <property type="nucleotide sequence ID" value="NZ_CBCSBE010000002.1"/>
</dbReference>
<dbReference type="CDD" id="cd06850">
    <property type="entry name" value="biotinyl_domain"/>
    <property type="match status" value="1"/>
</dbReference>
<dbReference type="NCBIfam" id="NF006079">
    <property type="entry name" value="PRK08225.1"/>
    <property type="match status" value="1"/>
</dbReference>
<accession>A0A3M8CJY8</accession>
<evidence type="ECO:0000259" key="2">
    <source>
        <dbReference type="PROSITE" id="PS50968"/>
    </source>
</evidence>
<dbReference type="PANTHER" id="PTHR18866:SF128">
    <property type="entry name" value="UREA AMIDOLYASE"/>
    <property type="match status" value="1"/>
</dbReference>
<name>A0A3M8CJY8_9BACL</name>
<proteinExistence type="predicted"/>
<comment type="caution">
    <text evidence="3">The sequence shown here is derived from an EMBL/GenBank/DDBJ whole genome shotgun (WGS) entry which is preliminary data.</text>
</comment>
<gene>
    <name evidence="3" type="ORF">EDM52_03890</name>
</gene>
<dbReference type="EMBL" id="RHHR01000008">
    <property type="protein sequence ID" value="RNB76066.1"/>
    <property type="molecule type" value="Genomic_DNA"/>
</dbReference>
<dbReference type="AlphaFoldDB" id="A0A3M8CJY8"/>
<dbReference type="InterPro" id="IPR011053">
    <property type="entry name" value="Single_hybrid_motif"/>
</dbReference>
<dbReference type="NCBIfam" id="NF004547">
    <property type="entry name" value="PRK05889.1"/>
    <property type="match status" value="1"/>
</dbReference>
<dbReference type="PROSITE" id="PS50968">
    <property type="entry name" value="BIOTINYL_LIPOYL"/>
    <property type="match status" value="1"/>
</dbReference>